<comment type="caution">
    <text evidence="2">The sequence shown here is derived from an EMBL/GenBank/DDBJ whole genome shotgun (WGS) entry which is preliminary data.</text>
</comment>
<gene>
    <name evidence="2" type="ORF">PXEA_LOCUS37357</name>
</gene>
<sequence>MRYRASSTPRRDKGDGEGEGEGECGTRRRDNRSDGASSEHEWKETSRSHGPRKRCGGCGGCGGCERLVRWENWGGGERHAGAQLIHEAGRIGEQKTSVAGRVVLAIGVSIAGRAQSRLGQSGQTGWRCADW</sequence>
<feature type="compositionally biased region" description="Basic and acidic residues" evidence="1">
    <location>
        <begin position="24"/>
        <end position="47"/>
    </location>
</feature>
<organism evidence="2 3">
    <name type="scientific">Protopolystoma xenopodis</name>
    <dbReference type="NCBI Taxonomy" id="117903"/>
    <lineage>
        <taxon>Eukaryota</taxon>
        <taxon>Metazoa</taxon>
        <taxon>Spiralia</taxon>
        <taxon>Lophotrochozoa</taxon>
        <taxon>Platyhelminthes</taxon>
        <taxon>Monogenea</taxon>
        <taxon>Polyopisthocotylea</taxon>
        <taxon>Polystomatidea</taxon>
        <taxon>Polystomatidae</taxon>
        <taxon>Protopolystoma</taxon>
    </lineage>
</organism>
<dbReference type="EMBL" id="CAAALY010286802">
    <property type="protein sequence ID" value="VEL43917.1"/>
    <property type="molecule type" value="Genomic_DNA"/>
</dbReference>
<proteinExistence type="predicted"/>
<name>A0A448XSI0_9PLAT</name>
<protein>
    <submittedName>
        <fullName evidence="2">Uncharacterized protein</fullName>
    </submittedName>
</protein>
<evidence type="ECO:0000313" key="3">
    <source>
        <dbReference type="Proteomes" id="UP000784294"/>
    </source>
</evidence>
<evidence type="ECO:0000256" key="1">
    <source>
        <dbReference type="SAM" id="MobiDB-lite"/>
    </source>
</evidence>
<evidence type="ECO:0000313" key="2">
    <source>
        <dbReference type="EMBL" id="VEL43917.1"/>
    </source>
</evidence>
<dbReference type="AlphaFoldDB" id="A0A448XSI0"/>
<feature type="non-terminal residue" evidence="2">
    <location>
        <position position="131"/>
    </location>
</feature>
<accession>A0A448XSI0</accession>
<dbReference type="Proteomes" id="UP000784294">
    <property type="component" value="Unassembled WGS sequence"/>
</dbReference>
<reference evidence="2" key="1">
    <citation type="submission" date="2018-11" db="EMBL/GenBank/DDBJ databases">
        <authorList>
            <consortium name="Pathogen Informatics"/>
        </authorList>
    </citation>
    <scope>NUCLEOTIDE SEQUENCE</scope>
</reference>
<feature type="region of interest" description="Disordered" evidence="1">
    <location>
        <begin position="1"/>
        <end position="56"/>
    </location>
</feature>
<keyword evidence="3" id="KW-1185">Reference proteome</keyword>